<evidence type="ECO:0000256" key="5">
    <source>
        <dbReference type="ARBA" id="ARBA00022692"/>
    </source>
</evidence>
<dbReference type="InterPro" id="IPR051906">
    <property type="entry name" value="TolC-like"/>
</dbReference>
<dbReference type="GO" id="GO:0009279">
    <property type="term" value="C:cell outer membrane"/>
    <property type="evidence" value="ECO:0007669"/>
    <property type="project" value="UniProtKB-SubCell"/>
</dbReference>
<evidence type="ECO:0000313" key="9">
    <source>
        <dbReference type="EMBL" id="QJW96286.1"/>
    </source>
</evidence>
<dbReference type="GO" id="GO:0015562">
    <property type="term" value="F:efflux transmembrane transporter activity"/>
    <property type="evidence" value="ECO:0007669"/>
    <property type="project" value="InterPro"/>
</dbReference>
<feature type="region of interest" description="Disordered" evidence="8">
    <location>
        <begin position="40"/>
        <end position="66"/>
    </location>
</feature>
<organism evidence="9 10">
    <name type="scientific">Frigoriglobus tundricola</name>
    <dbReference type="NCBI Taxonomy" id="2774151"/>
    <lineage>
        <taxon>Bacteria</taxon>
        <taxon>Pseudomonadati</taxon>
        <taxon>Planctomycetota</taxon>
        <taxon>Planctomycetia</taxon>
        <taxon>Gemmatales</taxon>
        <taxon>Gemmataceae</taxon>
        <taxon>Frigoriglobus</taxon>
    </lineage>
</organism>
<evidence type="ECO:0000313" key="10">
    <source>
        <dbReference type="Proteomes" id="UP000503447"/>
    </source>
</evidence>
<evidence type="ECO:0000256" key="6">
    <source>
        <dbReference type="ARBA" id="ARBA00023136"/>
    </source>
</evidence>
<dbReference type="Pfam" id="PF02321">
    <property type="entry name" value="OEP"/>
    <property type="match status" value="2"/>
</dbReference>
<keyword evidence="3" id="KW-0813">Transport</keyword>
<dbReference type="SUPFAM" id="SSF56954">
    <property type="entry name" value="Outer membrane efflux proteins (OEP)"/>
    <property type="match status" value="1"/>
</dbReference>
<dbReference type="Gene3D" id="1.20.1600.10">
    <property type="entry name" value="Outer membrane efflux proteins (OEP)"/>
    <property type="match status" value="1"/>
</dbReference>
<dbReference type="PANTHER" id="PTHR30026:SF21">
    <property type="entry name" value="SLR1270 PROTEIN"/>
    <property type="match status" value="1"/>
</dbReference>
<proteinExistence type="inferred from homology"/>
<dbReference type="InterPro" id="IPR003423">
    <property type="entry name" value="OMP_efflux"/>
</dbReference>
<reference evidence="10" key="1">
    <citation type="submission" date="2020-05" db="EMBL/GenBank/DDBJ databases">
        <title>Frigoriglobus tundricola gen. nov., sp. nov., a psychrotolerant cellulolytic planctomycete of the family Gemmataceae with two divergent copies of 16S rRNA gene.</title>
        <authorList>
            <person name="Kulichevskaya I.S."/>
            <person name="Ivanova A.A."/>
            <person name="Naumoff D.G."/>
            <person name="Beletsky A.V."/>
            <person name="Rijpstra W.I.C."/>
            <person name="Sinninghe Damste J.S."/>
            <person name="Mardanov A.V."/>
            <person name="Ravin N.V."/>
            <person name="Dedysh S.N."/>
        </authorList>
    </citation>
    <scope>NUCLEOTIDE SEQUENCE [LARGE SCALE GENOMIC DNA]</scope>
    <source>
        <strain evidence="10">PL17</strain>
    </source>
</reference>
<dbReference type="KEGG" id="ftj:FTUN_3843"/>
<dbReference type="AlphaFoldDB" id="A0A6M5YSB4"/>
<keyword evidence="5" id="KW-0812">Transmembrane</keyword>
<evidence type="ECO:0000256" key="1">
    <source>
        <dbReference type="ARBA" id="ARBA00004442"/>
    </source>
</evidence>
<comment type="similarity">
    <text evidence="2">Belongs to the outer membrane factor (OMF) (TC 1.B.17) family.</text>
</comment>
<dbReference type="GO" id="GO:1990281">
    <property type="term" value="C:efflux pump complex"/>
    <property type="evidence" value="ECO:0007669"/>
    <property type="project" value="TreeGrafter"/>
</dbReference>
<dbReference type="Proteomes" id="UP000503447">
    <property type="component" value="Chromosome"/>
</dbReference>
<keyword evidence="10" id="KW-1185">Reference proteome</keyword>
<accession>A0A6M5YSB4</accession>
<evidence type="ECO:0000256" key="3">
    <source>
        <dbReference type="ARBA" id="ARBA00022448"/>
    </source>
</evidence>
<evidence type="ECO:0008006" key="11">
    <source>
        <dbReference type="Google" id="ProtNLM"/>
    </source>
</evidence>
<dbReference type="PANTHER" id="PTHR30026">
    <property type="entry name" value="OUTER MEMBRANE PROTEIN TOLC"/>
    <property type="match status" value="1"/>
</dbReference>
<name>A0A6M5YSB4_9BACT</name>
<dbReference type="EMBL" id="CP053452">
    <property type="protein sequence ID" value="QJW96286.1"/>
    <property type="molecule type" value="Genomic_DNA"/>
</dbReference>
<evidence type="ECO:0000256" key="2">
    <source>
        <dbReference type="ARBA" id="ARBA00007613"/>
    </source>
</evidence>
<evidence type="ECO:0000256" key="4">
    <source>
        <dbReference type="ARBA" id="ARBA00022452"/>
    </source>
</evidence>
<evidence type="ECO:0000256" key="8">
    <source>
        <dbReference type="SAM" id="MobiDB-lite"/>
    </source>
</evidence>
<dbReference type="GO" id="GO:0015288">
    <property type="term" value="F:porin activity"/>
    <property type="evidence" value="ECO:0007669"/>
    <property type="project" value="TreeGrafter"/>
</dbReference>
<sequence>MRHAGAATIALLAATGCVYHPVPESRGNYVSRIAAPQPIPKEYDPVVPTGDAPPAPKPEPHRPEPALEHPLSLEQAEELAMRQSPRIAEARGVVATGAARERVAAAAFLPTASANYSFQGFASHTGFSGTPDGGRFPVLPVRGYGPGDQDFEVLDLRVQWTVFQFGKRLALHDQATLRAEITRWQLERTRQAVAFDVALNYARVLQARATQVVAEKAVVRAEAALKDVRNLAANGVLTKEDVLRAEVFLADVRQALIAATSEAQIAVAGLNRSIGINVSAPTRVVERAAELDEYPVRLEDCLAQAIGGRPEFSIVRLGVAAAGRGADATRADYLPVITTTAGGAVIDGSRVQNAQVADAGITLKWDLYQGGRRRAEVRGADAEIDIALAQGQQVCDTIAFETHVAFRNIEDAIGRLKQARTATGQAAETLRLVRNRYARGDAKPTDIVDAETALIRAEQNLNSARYDLVIALARMKFATGGTPQPADPRPKPPEPLPAPRPVEKP</sequence>
<keyword evidence="6" id="KW-0472">Membrane</keyword>
<keyword evidence="4" id="KW-1134">Transmembrane beta strand</keyword>
<feature type="compositionally biased region" description="Pro residues" evidence="8">
    <location>
        <begin position="493"/>
        <end position="505"/>
    </location>
</feature>
<comment type="subcellular location">
    <subcellularLocation>
        <location evidence="1">Cell outer membrane</location>
    </subcellularLocation>
</comment>
<feature type="region of interest" description="Disordered" evidence="8">
    <location>
        <begin position="479"/>
        <end position="505"/>
    </location>
</feature>
<keyword evidence="7" id="KW-0998">Cell outer membrane</keyword>
<gene>
    <name evidence="9" type="ORF">FTUN_3843</name>
</gene>
<protein>
    <recommendedName>
        <fullName evidence="11">Outer membrane efflux protein</fullName>
    </recommendedName>
</protein>
<evidence type="ECO:0000256" key="7">
    <source>
        <dbReference type="ARBA" id="ARBA00023237"/>
    </source>
</evidence>
<dbReference type="PROSITE" id="PS51257">
    <property type="entry name" value="PROKAR_LIPOPROTEIN"/>
    <property type="match status" value="1"/>
</dbReference>